<dbReference type="InterPro" id="IPR001789">
    <property type="entry name" value="Sig_transdc_resp-reg_receiver"/>
</dbReference>
<feature type="domain" description="Response regulatory" evidence="7">
    <location>
        <begin position="13"/>
        <end position="128"/>
    </location>
</feature>
<dbReference type="EMBL" id="JACHIP010000009">
    <property type="protein sequence ID" value="MBB5060073.1"/>
    <property type="molecule type" value="Genomic_DNA"/>
</dbReference>
<evidence type="ECO:0000256" key="5">
    <source>
        <dbReference type="ARBA" id="ARBA00023163"/>
    </source>
</evidence>
<dbReference type="SUPFAM" id="SSF52172">
    <property type="entry name" value="CheY-like"/>
    <property type="match status" value="1"/>
</dbReference>
<keyword evidence="5" id="KW-0804">Transcription</keyword>
<evidence type="ECO:0000256" key="1">
    <source>
        <dbReference type="ARBA" id="ARBA00022553"/>
    </source>
</evidence>
<keyword evidence="4 8" id="KW-0238">DNA-binding</keyword>
<dbReference type="GO" id="GO:0006355">
    <property type="term" value="P:regulation of DNA-templated transcription"/>
    <property type="evidence" value="ECO:0007669"/>
    <property type="project" value="TreeGrafter"/>
</dbReference>
<dbReference type="GO" id="GO:0005829">
    <property type="term" value="C:cytosol"/>
    <property type="evidence" value="ECO:0007669"/>
    <property type="project" value="TreeGrafter"/>
</dbReference>
<dbReference type="Proteomes" id="UP000540989">
    <property type="component" value="Unassembled WGS sequence"/>
</dbReference>
<dbReference type="AlphaFoldDB" id="A0A7W7ZHZ5"/>
<evidence type="ECO:0000259" key="7">
    <source>
        <dbReference type="PROSITE" id="PS50110"/>
    </source>
</evidence>
<sequence length="286" mass="31091">METHDMPETTDTRLLLVDDDNDLRETLCTILEHGGFEVRSAANVNEALKLIGSEQFDVLVSDLHMPHDGDGLTVVSAMRHANPKAVTIIFSAHPEMKAAAAAILAQTDDILVKPQAVGNLVALIRSKMKTGTGPARVVSSIATILEEETQATIKDWLVRIDADRLVISIPMDNVKRAAHLPQLFSDLVSRLRSPLALGSRALVSPAAAKHGLLRREQGYTAAMMVEESRMLQVSIFQTLQNNLHRVNFSLVLVGVMAIADEVDSQLAQAMTSYVAESKVDSEPILA</sequence>
<evidence type="ECO:0000256" key="4">
    <source>
        <dbReference type="ARBA" id="ARBA00023125"/>
    </source>
</evidence>
<gene>
    <name evidence="8" type="ORF">HDF16_004809</name>
</gene>
<name>A0A7W7ZHZ5_9BACT</name>
<dbReference type="Gene3D" id="3.40.50.2300">
    <property type="match status" value="1"/>
</dbReference>
<evidence type="ECO:0000256" key="6">
    <source>
        <dbReference type="PROSITE-ProRule" id="PRU00169"/>
    </source>
</evidence>
<evidence type="ECO:0000313" key="9">
    <source>
        <dbReference type="Proteomes" id="UP000540989"/>
    </source>
</evidence>
<keyword evidence="2" id="KW-0902">Two-component regulatory system</keyword>
<reference evidence="8 9" key="1">
    <citation type="submission" date="2020-08" db="EMBL/GenBank/DDBJ databases">
        <title>Genomic Encyclopedia of Type Strains, Phase IV (KMG-V): Genome sequencing to study the core and pangenomes of soil and plant-associated prokaryotes.</title>
        <authorList>
            <person name="Whitman W."/>
        </authorList>
    </citation>
    <scope>NUCLEOTIDE SEQUENCE [LARGE SCALE GENOMIC DNA]</scope>
    <source>
        <strain evidence="8 9">M8UP14</strain>
    </source>
</reference>
<dbReference type="Pfam" id="PF00072">
    <property type="entry name" value="Response_reg"/>
    <property type="match status" value="1"/>
</dbReference>
<dbReference type="CDD" id="cd00156">
    <property type="entry name" value="REC"/>
    <property type="match status" value="1"/>
</dbReference>
<dbReference type="InterPro" id="IPR039420">
    <property type="entry name" value="WalR-like"/>
</dbReference>
<feature type="modified residue" description="4-aspartylphosphate" evidence="6">
    <location>
        <position position="62"/>
    </location>
</feature>
<keyword evidence="3" id="KW-0805">Transcription regulation</keyword>
<dbReference type="SMART" id="SM00448">
    <property type="entry name" value="REC"/>
    <property type="match status" value="1"/>
</dbReference>
<dbReference type="GO" id="GO:0000976">
    <property type="term" value="F:transcription cis-regulatory region binding"/>
    <property type="evidence" value="ECO:0007669"/>
    <property type="project" value="TreeGrafter"/>
</dbReference>
<evidence type="ECO:0000256" key="2">
    <source>
        <dbReference type="ARBA" id="ARBA00023012"/>
    </source>
</evidence>
<dbReference type="PANTHER" id="PTHR48111:SF1">
    <property type="entry name" value="TWO-COMPONENT RESPONSE REGULATOR ORR33"/>
    <property type="match status" value="1"/>
</dbReference>
<organism evidence="8 9">
    <name type="scientific">Granulicella aggregans</name>
    <dbReference type="NCBI Taxonomy" id="474949"/>
    <lineage>
        <taxon>Bacteria</taxon>
        <taxon>Pseudomonadati</taxon>
        <taxon>Acidobacteriota</taxon>
        <taxon>Terriglobia</taxon>
        <taxon>Terriglobales</taxon>
        <taxon>Acidobacteriaceae</taxon>
        <taxon>Granulicella</taxon>
    </lineage>
</organism>
<dbReference type="GO" id="GO:0000156">
    <property type="term" value="F:phosphorelay response regulator activity"/>
    <property type="evidence" value="ECO:0007669"/>
    <property type="project" value="TreeGrafter"/>
</dbReference>
<keyword evidence="1 6" id="KW-0597">Phosphoprotein</keyword>
<comment type="caution">
    <text evidence="8">The sequence shown here is derived from an EMBL/GenBank/DDBJ whole genome shotgun (WGS) entry which is preliminary data.</text>
</comment>
<dbReference type="PROSITE" id="PS50110">
    <property type="entry name" value="RESPONSE_REGULATORY"/>
    <property type="match status" value="1"/>
</dbReference>
<accession>A0A7W7ZHZ5</accession>
<dbReference type="GO" id="GO:0032993">
    <property type="term" value="C:protein-DNA complex"/>
    <property type="evidence" value="ECO:0007669"/>
    <property type="project" value="TreeGrafter"/>
</dbReference>
<dbReference type="RefSeq" id="WP_348641403.1">
    <property type="nucleotide sequence ID" value="NZ_JACHIP010000009.1"/>
</dbReference>
<proteinExistence type="predicted"/>
<evidence type="ECO:0000256" key="3">
    <source>
        <dbReference type="ARBA" id="ARBA00023015"/>
    </source>
</evidence>
<evidence type="ECO:0000313" key="8">
    <source>
        <dbReference type="EMBL" id="MBB5060073.1"/>
    </source>
</evidence>
<dbReference type="InterPro" id="IPR011006">
    <property type="entry name" value="CheY-like_superfamily"/>
</dbReference>
<keyword evidence="9" id="KW-1185">Reference proteome</keyword>
<dbReference type="PANTHER" id="PTHR48111">
    <property type="entry name" value="REGULATOR OF RPOS"/>
    <property type="match status" value="1"/>
</dbReference>
<protein>
    <submittedName>
        <fullName evidence="8">DNA-binding response OmpR family regulator</fullName>
    </submittedName>
</protein>